<comment type="similarity">
    <text evidence="1">Belongs to the protein kinase superfamily. CAMK Ser/Thr protein kinase family. CaMK subfamily.</text>
</comment>
<evidence type="ECO:0000313" key="15">
    <source>
        <dbReference type="EMBL" id="KAH3679550.1"/>
    </source>
</evidence>
<evidence type="ECO:0000256" key="12">
    <source>
        <dbReference type="PROSITE-ProRule" id="PRU10141"/>
    </source>
</evidence>
<dbReference type="SUPFAM" id="SSF56112">
    <property type="entry name" value="Protein kinase-like (PK-like)"/>
    <property type="match status" value="1"/>
</dbReference>
<dbReference type="GO" id="GO:0005516">
    <property type="term" value="F:calmodulin binding"/>
    <property type="evidence" value="ECO:0007669"/>
    <property type="project" value="UniProtKB-KW"/>
</dbReference>
<evidence type="ECO:0000256" key="5">
    <source>
        <dbReference type="ARBA" id="ARBA00022679"/>
    </source>
</evidence>
<dbReference type="EMBL" id="JAEUBF010000268">
    <property type="protein sequence ID" value="KAH3679550.1"/>
    <property type="molecule type" value="Genomic_DNA"/>
</dbReference>
<keyword evidence="3 13" id="KW-0723">Serine/threonine-protein kinase</keyword>
<reference evidence="15" key="2">
    <citation type="submission" date="2021-01" db="EMBL/GenBank/DDBJ databases">
        <authorList>
            <person name="Schikora-Tamarit M.A."/>
        </authorList>
    </citation>
    <scope>NUCLEOTIDE SEQUENCE</scope>
    <source>
        <strain evidence="15">CBS6341</strain>
    </source>
</reference>
<dbReference type="SMART" id="SM00220">
    <property type="entry name" value="S_TKc"/>
    <property type="match status" value="1"/>
</dbReference>
<evidence type="ECO:0000256" key="1">
    <source>
        <dbReference type="ARBA" id="ARBA00005354"/>
    </source>
</evidence>
<dbReference type="PROSITE" id="PS00107">
    <property type="entry name" value="PROTEIN_KINASE_ATP"/>
    <property type="match status" value="1"/>
</dbReference>
<keyword evidence="6 12" id="KW-0547">Nucleotide-binding</keyword>
<accession>A0A9P8TI66</accession>
<dbReference type="OrthoDB" id="40902at2759"/>
<evidence type="ECO:0000313" key="16">
    <source>
        <dbReference type="Proteomes" id="UP000769528"/>
    </source>
</evidence>
<protein>
    <recommendedName>
        <fullName evidence="2">calcium/calmodulin-dependent protein kinase</fullName>
        <ecNumber evidence="2">2.7.11.17</ecNumber>
    </recommendedName>
</protein>
<dbReference type="Gene3D" id="1.10.510.10">
    <property type="entry name" value="Transferase(Phosphotransferase) domain 1"/>
    <property type="match status" value="1"/>
</dbReference>
<feature type="binding site" evidence="12">
    <location>
        <position position="70"/>
    </location>
    <ligand>
        <name>ATP</name>
        <dbReference type="ChEBI" id="CHEBI:30616"/>
    </ligand>
</feature>
<reference evidence="15" key="1">
    <citation type="journal article" date="2021" name="Open Biol.">
        <title>Shared evolutionary footprints suggest mitochondrial oxidative damage underlies multiple complex I losses in fungi.</title>
        <authorList>
            <person name="Schikora-Tamarit M.A."/>
            <person name="Marcet-Houben M."/>
            <person name="Nosek J."/>
            <person name="Gabaldon T."/>
        </authorList>
    </citation>
    <scope>NUCLEOTIDE SEQUENCE</scope>
    <source>
        <strain evidence="15">CBS6341</strain>
    </source>
</reference>
<evidence type="ECO:0000256" key="13">
    <source>
        <dbReference type="RuleBase" id="RU000304"/>
    </source>
</evidence>
<dbReference type="PROSITE" id="PS50011">
    <property type="entry name" value="PROTEIN_KINASE_DOM"/>
    <property type="match status" value="1"/>
</dbReference>
<dbReference type="GO" id="GO:0004683">
    <property type="term" value="F:calcium/calmodulin-dependent protein kinase activity"/>
    <property type="evidence" value="ECO:0007669"/>
    <property type="project" value="UniProtKB-EC"/>
</dbReference>
<dbReference type="FunFam" id="1.10.510.10:FF:000449">
    <property type="entry name" value="Calcium/calmodulin-dependent protein kinase"/>
    <property type="match status" value="1"/>
</dbReference>
<gene>
    <name evidence="15" type="ORF">WICMUC_000883</name>
</gene>
<name>A0A9P8TI66_9ASCO</name>
<keyword evidence="4" id="KW-0597">Phosphoprotein</keyword>
<keyword evidence="7" id="KW-0418">Kinase</keyword>
<dbReference type="PANTHER" id="PTHR24347">
    <property type="entry name" value="SERINE/THREONINE-PROTEIN KINASE"/>
    <property type="match status" value="1"/>
</dbReference>
<dbReference type="Pfam" id="PF00069">
    <property type="entry name" value="Pkinase"/>
    <property type="match status" value="1"/>
</dbReference>
<keyword evidence="5" id="KW-0808">Transferase</keyword>
<keyword evidence="9" id="KW-0112">Calmodulin-binding</keyword>
<dbReference type="FunFam" id="3.30.200.20:FF:000278">
    <property type="entry name" value="Calcium/calmodulin-dependent protein kinase II"/>
    <property type="match status" value="1"/>
</dbReference>
<dbReference type="InterPro" id="IPR000719">
    <property type="entry name" value="Prot_kinase_dom"/>
</dbReference>
<evidence type="ECO:0000256" key="4">
    <source>
        <dbReference type="ARBA" id="ARBA00022553"/>
    </source>
</evidence>
<evidence type="ECO:0000256" key="9">
    <source>
        <dbReference type="ARBA" id="ARBA00022860"/>
    </source>
</evidence>
<comment type="caution">
    <text evidence="15">The sequence shown here is derived from an EMBL/GenBank/DDBJ whole genome shotgun (WGS) entry which is preliminary data.</text>
</comment>
<comment type="catalytic activity">
    <reaction evidence="11">
        <text>L-seryl-[protein] + ATP = O-phospho-L-seryl-[protein] + ADP + H(+)</text>
        <dbReference type="Rhea" id="RHEA:17989"/>
        <dbReference type="Rhea" id="RHEA-COMP:9863"/>
        <dbReference type="Rhea" id="RHEA-COMP:11604"/>
        <dbReference type="ChEBI" id="CHEBI:15378"/>
        <dbReference type="ChEBI" id="CHEBI:29999"/>
        <dbReference type="ChEBI" id="CHEBI:30616"/>
        <dbReference type="ChEBI" id="CHEBI:83421"/>
        <dbReference type="ChEBI" id="CHEBI:456216"/>
        <dbReference type="EC" id="2.7.11.17"/>
    </reaction>
</comment>
<evidence type="ECO:0000256" key="7">
    <source>
        <dbReference type="ARBA" id="ARBA00022777"/>
    </source>
</evidence>
<dbReference type="InterPro" id="IPR017441">
    <property type="entry name" value="Protein_kinase_ATP_BS"/>
</dbReference>
<comment type="catalytic activity">
    <reaction evidence="10">
        <text>L-threonyl-[protein] + ATP = O-phospho-L-threonyl-[protein] + ADP + H(+)</text>
        <dbReference type="Rhea" id="RHEA:46608"/>
        <dbReference type="Rhea" id="RHEA-COMP:11060"/>
        <dbReference type="Rhea" id="RHEA-COMP:11605"/>
        <dbReference type="ChEBI" id="CHEBI:15378"/>
        <dbReference type="ChEBI" id="CHEBI:30013"/>
        <dbReference type="ChEBI" id="CHEBI:30616"/>
        <dbReference type="ChEBI" id="CHEBI:61977"/>
        <dbReference type="ChEBI" id="CHEBI:456216"/>
        <dbReference type="EC" id="2.7.11.17"/>
    </reaction>
</comment>
<keyword evidence="16" id="KW-1185">Reference proteome</keyword>
<evidence type="ECO:0000256" key="8">
    <source>
        <dbReference type="ARBA" id="ARBA00022840"/>
    </source>
</evidence>
<sequence length="418" mass="47483">MPIVGPDSTVDTSGNKISKFFNKLTGQPDSYAKKSNYIYGRTLGAGAMGVVRQARNINNKEDVAIKIILKKTFKGNEQQLYDELSLLEKCNHRNIIKFKDWFESKDKFYIVTQLATGGELFDRIVSKGKFLEKDVISIVKQLLGALNYLHNELNIVHRDLKPENLLYVTSDENSELVLADFGIAKELRSSDEVLFSAAGSLGYCAPEVLLGTGHGKPCDIWSLGVITYTLLVGYSPFRADNVTDFLQECETEPVVTFHRDYWKDISKDATEFILKCLKLDQFQRSRAEDLLKDKWLNNDEEQYSENDLLPTIKKFNSKKKFIQAVEIIKLKNRIKKLRELQNINDDDEDFEYYSGSSVSGSVDSIDLNTLSIGAHNDHNKDNELKSNLNANLFQQIVRAATENREKVLNFKEESGSSD</sequence>
<evidence type="ECO:0000256" key="3">
    <source>
        <dbReference type="ARBA" id="ARBA00022527"/>
    </source>
</evidence>
<dbReference type="InterPro" id="IPR008271">
    <property type="entry name" value="Ser/Thr_kinase_AS"/>
</dbReference>
<evidence type="ECO:0000259" key="14">
    <source>
        <dbReference type="PROSITE" id="PS50011"/>
    </source>
</evidence>
<dbReference type="GO" id="GO:0005524">
    <property type="term" value="F:ATP binding"/>
    <property type="evidence" value="ECO:0007669"/>
    <property type="project" value="UniProtKB-UniRule"/>
</dbReference>
<feature type="domain" description="Protein kinase" evidence="14">
    <location>
        <begin position="37"/>
        <end position="296"/>
    </location>
</feature>
<keyword evidence="8 12" id="KW-0067">ATP-binding</keyword>
<dbReference type="CDD" id="cd05117">
    <property type="entry name" value="STKc_CAMK"/>
    <property type="match status" value="1"/>
</dbReference>
<dbReference type="InterPro" id="IPR011009">
    <property type="entry name" value="Kinase-like_dom_sf"/>
</dbReference>
<evidence type="ECO:0000256" key="11">
    <source>
        <dbReference type="ARBA" id="ARBA00047430"/>
    </source>
</evidence>
<evidence type="ECO:0000256" key="6">
    <source>
        <dbReference type="ARBA" id="ARBA00022741"/>
    </source>
</evidence>
<dbReference type="PROSITE" id="PS00108">
    <property type="entry name" value="PROTEIN_KINASE_ST"/>
    <property type="match status" value="1"/>
</dbReference>
<dbReference type="Proteomes" id="UP000769528">
    <property type="component" value="Unassembled WGS sequence"/>
</dbReference>
<dbReference type="Gene3D" id="3.30.200.20">
    <property type="entry name" value="Phosphorylase Kinase, domain 1"/>
    <property type="match status" value="1"/>
</dbReference>
<proteinExistence type="inferred from homology"/>
<organism evidence="15 16">
    <name type="scientific">Wickerhamomyces mucosus</name>
    <dbReference type="NCBI Taxonomy" id="1378264"/>
    <lineage>
        <taxon>Eukaryota</taxon>
        <taxon>Fungi</taxon>
        <taxon>Dikarya</taxon>
        <taxon>Ascomycota</taxon>
        <taxon>Saccharomycotina</taxon>
        <taxon>Saccharomycetes</taxon>
        <taxon>Phaffomycetales</taxon>
        <taxon>Wickerhamomycetaceae</taxon>
        <taxon>Wickerhamomyces</taxon>
    </lineage>
</organism>
<evidence type="ECO:0000256" key="2">
    <source>
        <dbReference type="ARBA" id="ARBA00012434"/>
    </source>
</evidence>
<dbReference type="AlphaFoldDB" id="A0A9P8TI66"/>
<dbReference type="EC" id="2.7.11.17" evidence="2"/>
<evidence type="ECO:0000256" key="10">
    <source>
        <dbReference type="ARBA" id="ARBA00047307"/>
    </source>
</evidence>